<organism evidence="1 2">
    <name type="scientific">Mesorhizobium shonense</name>
    <dbReference type="NCBI Taxonomy" id="1209948"/>
    <lineage>
        <taxon>Bacteria</taxon>
        <taxon>Pseudomonadati</taxon>
        <taxon>Pseudomonadota</taxon>
        <taxon>Alphaproteobacteria</taxon>
        <taxon>Hyphomicrobiales</taxon>
        <taxon>Phyllobacteriaceae</taxon>
        <taxon>Mesorhizobium</taxon>
    </lineage>
</organism>
<protein>
    <submittedName>
        <fullName evidence="1">Uncharacterized protein</fullName>
    </submittedName>
</protein>
<name>A0ABV2HKN4_9HYPH</name>
<sequence length="74" mass="8021">MSLAQQLAECSHLAIDGCVAVPALAQGTDKIVQGVLVKDAETLSQKDLVYFTDERADIVFMPPIIPEYIPVCCK</sequence>
<gene>
    <name evidence="1" type="ORF">ABID26_000507</name>
</gene>
<proteinExistence type="predicted"/>
<dbReference type="Proteomes" id="UP001549036">
    <property type="component" value="Unassembled WGS sequence"/>
</dbReference>
<keyword evidence="2" id="KW-1185">Reference proteome</keyword>
<evidence type="ECO:0000313" key="1">
    <source>
        <dbReference type="EMBL" id="MET3591128.1"/>
    </source>
</evidence>
<dbReference type="EMBL" id="JBEPLM010000001">
    <property type="protein sequence ID" value="MET3591128.1"/>
    <property type="molecule type" value="Genomic_DNA"/>
</dbReference>
<accession>A0ABV2HKN4</accession>
<comment type="caution">
    <text evidence="1">The sequence shown here is derived from an EMBL/GenBank/DDBJ whole genome shotgun (WGS) entry which is preliminary data.</text>
</comment>
<evidence type="ECO:0000313" key="2">
    <source>
        <dbReference type="Proteomes" id="UP001549036"/>
    </source>
</evidence>
<reference evidence="1 2" key="1">
    <citation type="submission" date="2024-06" db="EMBL/GenBank/DDBJ databases">
        <title>Genomic Encyclopedia of Type Strains, Phase IV (KMG-IV): sequencing the most valuable type-strain genomes for metagenomic binning, comparative biology and taxonomic classification.</title>
        <authorList>
            <person name="Goeker M."/>
        </authorList>
    </citation>
    <scope>NUCLEOTIDE SEQUENCE [LARGE SCALE GENOMIC DNA]</scope>
    <source>
        <strain evidence="1 2">DSM 29846</strain>
    </source>
</reference>